<evidence type="ECO:0000313" key="2">
    <source>
        <dbReference type="Proteomes" id="UP001451303"/>
    </source>
</evidence>
<comment type="caution">
    <text evidence="1">The sequence shown here is derived from an EMBL/GenBank/DDBJ whole genome shotgun (WGS) entry which is preliminary data.</text>
</comment>
<feature type="non-terminal residue" evidence="1">
    <location>
        <position position="1"/>
    </location>
</feature>
<dbReference type="EMBL" id="JAVLET010000001">
    <property type="protein sequence ID" value="KAL0475939.1"/>
    <property type="molecule type" value="Genomic_DNA"/>
</dbReference>
<keyword evidence="2" id="KW-1185">Reference proteome</keyword>
<gene>
    <name evidence="1" type="ORF">QR685DRAFT_432122</name>
</gene>
<dbReference type="Proteomes" id="UP001451303">
    <property type="component" value="Unassembled WGS sequence"/>
</dbReference>
<organism evidence="1 2">
    <name type="scientific">Neurospora intermedia</name>
    <dbReference type="NCBI Taxonomy" id="5142"/>
    <lineage>
        <taxon>Eukaryota</taxon>
        <taxon>Fungi</taxon>
        <taxon>Dikarya</taxon>
        <taxon>Ascomycota</taxon>
        <taxon>Pezizomycotina</taxon>
        <taxon>Sordariomycetes</taxon>
        <taxon>Sordariomycetidae</taxon>
        <taxon>Sordariales</taxon>
        <taxon>Sordariaceae</taxon>
        <taxon>Neurospora</taxon>
    </lineage>
</organism>
<evidence type="ECO:0000313" key="1">
    <source>
        <dbReference type="EMBL" id="KAL0475939.1"/>
    </source>
</evidence>
<accession>A0ABR3DTD6</accession>
<sequence>NFYINVNEYEFYIKWVPFLECIVSPEGILLNLERVITIVKQEVPTSVYNF</sequence>
<reference evidence="1 2" key="1">
    <citation type="submission" date="2023-09" db="EMBL/GenBank/DDBJ databases">
        <title>Multi-omics analysis of a traditional fermented food reveals byproduct-associated fungal strains for waste-to-food upcycling.</title>
        <authorList>
            <consortium name="Lawrence Berkeley National Laboratory"/>
            <person name="Rekdal V.M."/>
            <person name="Villalobos-Escobedo J.M."/>
            <person name="Rodriguez-Valeron N."/>
            <person name="Garcia M.O."/>
            <person name="Vasquez D.P."/>
            <person name="Damayanti I."/>
            <person name="Sorensen P.M."/>
            <person name="Baidoo E.E."/>
            <person name="De Carvalho A.C."/>
            <person name="Riley R."/>
            <person name="Lipzen A."/>
            <person name="He G."/>
            <person name="Yan M."/>
            <person name="Haridas S."/>
            <person name="Daum C."/>
            <person name="Yoshinaga Y."/>
            <person name="Ng V."/>
            <person name="Grigoriev I.V."/>
            <person name="Munk R."/>
            <person name="Nuraida L."/>
            <person name="Wijaya C.H."/>
            <person name="Morales P.-C."/>
            <person name="Keasling J.D."/>
        </authorList>
    </citation>
    <scope>NUCLEOTIDE SEQUENCE [LARGE SCALE GENOMIC DNA]</scope>
    <source>
        <strain evidence="1 2">FGSC 2613</strain>
    </source>
</reference>
<proteinExistence type="predicted"/>
<name>A0ABR3DTD6_NEUIN</name>
<protein>
    <submittedName>
        <fullName evidence="1">Uncharacterized protein</fullName>
    </submittedName>
</protein>